<evidence type="ECO:0000313" key="3">
    <source>
        <dbReference type="WBParaSite" id="MBELARI_LOCUS9026"/>
    </source>
</evidence>
<evidence type="ECO:0000256" key="1">
    <source>
        <dbReference type="SAM" id="MobiDB-lite"/>
    </source>
</evidence>
<dbReference type="AlphaFoldDB" id="A0AAF3FPW4"/>
<accession>A0AAF3FPW4</accession>
<keyword evidence="2" id="KW-1185">Reference proteome</keyword>
<organism evidence="2 3">
    <name type="scientific">Mesorhabditis belari</name>
    <dbReference type="NCBI Taxonomy" id="2138241"/>
    <lineage>
        <taxon>Eukaryota</taxon>
        <taxon>Metazoa</taxon>
        <taxon>Ecdysozoa</taxon>
        <taxon>Nematoda</taxon>
        <taxon>Chromadorea</taxon>
        <taxon>Rhabditida</taxon>
        <taxon>Rhabditina</taxon>
        <taxon>Rhabditomorpha</taxon>
        <taxon>Rhabditoidea</taxon>
        <taxon>Rhabditidae</taxon>
        <taxon>Mesorhabditinae</taxon>
        <taxon>Mesorhabditis</taxon>
    </lineage>
</organism>
<reference evidence="3" key="1">
    <citation type="submission" date="2024-02" db="UniProtKB">
        <authorList>
            <consortium name="WormBaseParasite"/>
        </authorList>
    </citation>
    <scope>IDENTIFICATION</scope>
</reference>
<evidence type="ECO:0000313" key="2">
    <source>
        <dbReference type="Proteomes" id="UP000887575"/>
    </source>
</evidence>
<protein>
    <submittedName>
        <fullName evidence="3">Uncharacterized protein</fullName>
    </submittedName>
</protein>
<dbReference type="WBParaSite" id="MBELARI_LOCUS9026">
    <property type="protein sequence ID" value="MBELARI_LOCUS9026"/>
    <property type="gene ID" value="MBELARI_LOCUS9026"/>
</dbReference>
<dbReference type="Proteomes" id="UP000887575">
    <property type="component" value="Unassembled WGS sequence"/>
</dbReference>
<proteinExistence type="predicted"/>
<name>A0AAF3FPW4_9BILA</name>
<sequence>MLVTTTVPYSVQQRKLFFERLSLHEKDEKPRPPLMLSKSTPASPEERLNLFNVPPKKPKRTFEHDIYMETKLCTSAPCSSRCSSCSPEEASIMSRRLINTKVCN</sequence>
<feature type="region of interest" description="Disordered" evidence="1">
    <location>
        <begin position="28"/>
        <end position="54"/>
    </location>
</feature>